<dbReference type="Proteomes" id="UP000789396">
    <property type="component" value="Unassembled WGS sequence"/>
</dbReference>
<evidence type="ECO:0000313" key="2">
    <source>
        <dbReference type="EMBL" id="CAG8637886.1"/>
    </source>
</evidence>
<organism evidence="2 3">
    <name type="scientific">Racocetra fulgida</name>
    <dbReference type="NCBI Taxonomy" id="60492"/>
    <lineage>
        <taxon>Eukaryota</taxon>
        <taxon>Fungi</taxon>
        <taxon>Fungi incertae sedis</taxon>
        <taxon>Mucoromycota</taxon>
        <taxon>Glomeromycotina</taxon>
        <taxon>Glomeromycetes</taxon>
        <taxon>Diversisporales</taxon>
        <taxon>Gigasporaceae</taxon>
        <taxon>Racocetra</taxon>
    </lineage>
</organism>
<sequence length="57" mass="6428">KIKGITIEMDKTNNQQVDTLNSSKIVESNAQPSYSSILKKSLPQTTYQQAPKENEME</sequence>
<gene>
    <name evidence="2" type="ORF">RFULGI_LOCUS7966</name>
</gene>
<accession>A0A9N9GZI2</accession>
<protein>
    <submittedName>
        <fullName evidence="2">19265_t:CDS:1</fullName>
    </submittedName>
</protein>
<feature type="compositionally biased region" description="Polar residues" evidence="1">
    <location>
        <begin position="28"/>
        <end position="51"/>
    </location>
</feature>
<feature type="non-terminal residue" evidence="2">
    <location>
        <position position="1"/>
    </location>
</feature>
<name>A0A9N9GZI2_9GLOM</name>
<comment type="caution">
    <text evidence="2">The sequence shown here is derived from an EMBL/GenBank/DDBJ whole genome shotgun (WGS) entry which is preliminary data.</text>
</comment>
<dbReference type="EMBL" id="CAJVPZ010012236">
    <property type="protein sequence ID" value="CAG8637886.1"/>
    <property type="molecule type" value="Genomic_DNA"/>
</dbReference>
<reference evidence="2" key="1">
    <citation type="submission" date="2021-06" db="EMBL/GenBank/DDBJ databases">
        <authorList>
            <person name="Kallberg Y."/>
            <person name="Tangrot J."/>
            <person name="Rosling A."/>
        </authorList>
    </citation>
    <scope>NUCLEOTIDE SEQUENCE</scope>
    <source>
        <strain evidence="2">IN212</strain>
    </source>
</reference>
<evidence type="ECO:0000256" key="1">
    <source>
        <dbReference type="SAM" id="MobiDB-lite"/>
    </source>
</evidence>
<proteinExistence type="predicted"/>
<evidence type="ECO:0000313" key="3">
    <source>
        <dbReference type="Proteomes" id="UP000789396"/>
    </source>
</evidence>
<dbReference type="AlphaFoldDB" id="A0A9N9GZI2"/>
<feature type="region of interest" description="Disordered" evidence="1">
    <location>
        <begin position="28"/>
        <end position="57"/>
    </location>
</feature>
<keyword evidence="3" id="KW-1185">Reference proteome</keyword>